<reference evidence="2 3" key="1">
    <citation type="journal article" date="2011" name="PLoS Genet.">
        <title>Genomic analysis of the necrotrophic fungal pathogens Sclerotinia sclerotiorum and Botrytis cinerea.</title>
        <authorList>
            <person name="Amselem J."/>
            <person name="Cuomo C.A."/>
            <person name="van Kan J.A."/>
            <person name="Viaud M."/>
            <person name="Benito E.P."/>
            <person name="Couloux A."/>
            <person name="Coutinho P.M."/>
            <person name="de Vries R.P."/>
            <person name="Dyer P.S."/>
            <person name="Fillinger S."/>
            <person name="Fournier E."/>
            <person name="Gout L."/>
            <person name="Hahn M."/>
            <person name="Kohn L."/>
            <person name="Lapalu N."/>
            <person name="Plummer K.M."/>
            <person name="Pradier J.M."/>
            <person name="Quevillon E."/>
            <person name="Sharon A."/>
            <person name="Simon A."/>
            <person name="ten Have A."/>
            <person name="Tudzynski B."/>
            <person name="Tudzynski P."/>
            <person name="Wincker P."/>
            <person name="Andrew M."/>
            <person name="Anthouard V."/>
            <person name="Beever R.E."/>
            <person name="Beffa R."/>
            <person name="Benoit I."/>
            <person name="Bouzid O."/>
            <person name="Brault B."/>
            <person name="Chen Z."/>
            <person name="Choquer M."/>
            <person name="Collemare J."/>
            <person name="Cotton P."/>
            <person name="Danchin E.G."/>
            <person name="Da Silva C."/>
            <person name="Gautier A."/>
            <person name="Giraud C."/>
            <person name="Giraud T."/>
            <person name="Gonzalez C."/>
            <person name="Grossetete S."/>
            <person name="Guldener U."/>
            <person name="Henrissat B."/>
            <person name="Howlett B.J."/>
            <person name="Kodira C."/>
            <person name="Kretschmer M."/>
            <person name="Lappartient A."/>
            <person name="Leroch M."/>
            <person name="Levis C."/>
            <person name="Mauceli E."/>
            <person name="Neuveglise C."/>
            <person name="Oeser B."/>
            <person name="Pearson M."/>
            <person name="Poulain J."/>
            <person name="Poussereau N."/>
            <person name="Quesneville H."/>
            <person name="Rascle C."/>
            <person name="Schumacher J."/>
            <person name="Segurens B."/>
            <person name="Sexton A."/>
            <person name="Silva E."/>
            <person name="Sirven C."/>
            <person name="Soanes D.M."/>
            <person name="Talbot N.J."/>
            <person name="Templeton M."/>
            <person name="Yandava C."/>
            <person name="Yarden O."/>
            <person name="Zeng Q."/>
            <person name="Rollins J.A."/>
            <person name="Lebrun M.H."/>
            <person name="Dickman M."/>
        </authorList>
    </citation>
    <scope>NUCLEOTIDE SEQUENCE [LARGE SCALE GENOMIC DNA]</scope>
    <source>
        <strain evidence="2 3">B05.10</strain>
    </source>
</reference>
<dbReference type="AlphaFoldDB" id="A0A384JSS9"/>
<evidence type="ECO:0000313" key="2">
    <source>
        <dbReference type="EMBL" id="ATZ53541.1"/>
    </source>
</evidence>
<dbReference type="RefSeq" id="XP_001551582.1">
    <property type="nucleotide sequence ID" value="XM_001551532.2"/>
</dbReference>
<gene>
    <name evidence="2" type="ORF">BCIN_09g03770</name>
</gene>
<dbReference type="OrthoDB" id="3552637at2759"/>
<sequence length="136" mass="15577">MAGQNHHRATSQNSITLQEESRHDGEIVNFDYVASYDEIDSPAENAVDEREDEFESFETEHEVSNDQNENEDEVEEEKEDIIPLAFVKASEYCLFCRARFPVFDSINQLSASMTGVIQSLLGNSDLTNWIFYGKWA</sequence>
<protein>
    <submittedName>
        <fullName evidence="2">Uncharacterized protein</fullName>
    </submittedName>
</protein>
<dbReference type="KEGG" id="bfu:BCIN_09g03770"/>
<evidence type="ECO:0000313" key="3">
    <source>
        <dbReference type="Proteomes" id="UP000001798"/>
    </source>
</evidence>
<reference evidence="2 3" key="2">
    <citation type="journal article" date="2012" name="Eukaryot. Cell">
        <title>Genome update of Botrytis cinerea strains B05.10 and T4.</title>
        <authorList>
            <person name="Staats M."/>
            <person name="van Kan J.A."/>
        </authorList>
    </citation>
    <scope>NUCLEOTIDE SEQUENCE [LARGE SCALE GENOMIC DNA]</scope>
    <source>
        <strain evidence="2 3">B05.10</strain>
    </source>
</reference>
<dbReference type="GeneID" id="5432092"/>
<accession>A0A384JSS9</accession>
<reference evidence="2 3" key="3">
    <citation type="journal article" date="2017" name="Mol. Plant Pathol.">
        <title>A gapless genome sequence of the fungus Botrytis cinerea.</title>
        <authorList>
            <person name="Van Kan J.A."/>
            <person name="Stassen J.H."/>
            <person name="Mosbach A."/>
            <person name="Van Der Lee T.A."/>
            <person name="Faino L."/>
            <person name="Farmer A.D."/>
            <person name="Papasotiriou D.G."/>
            <person name="Zhou S."/>
            <person name="Seidl M.F."/>
            <person name="Cottam E."/>
            <person name="Edel D."/>
            <person name="Hahn M."/>
            <person name="Schwartz D.C."/>
            <person name="Dietrich R.A."/>
            <person name="Widdison S."/>
            <person name="Scalliet G."/>
        </authorList>
    </citation>
    <scope>NUCLEOTIDE SEQUENCE [LARGE SCALE GENOMIC DNA]</scope>
    <source>
        <strain evidence="2 3">B05.10</strain>
    </source>
</reference>
<keyword evidence="3" id="KW-1185">Reference proteome</keyword>
<feature type="compositionally biased region" description="Acidic residues" evidence="1">
    <location>
        <begin position="68"/>
        <end position="77"/>
    </location>
</feature>
<proteinExistence type="predicted"/>
<name>A0A384JSS9_BOTFB</name>
<evidence type="ECO:0000256" key="1">
    <source>
        <dbReference type="SAM" id="MobiDB-lite"/>
    </source>
</evidence>
<dbReference type="Proteomes" id="UP000001798">
    <property type="component" value="Chromosome 9"/>
</dbReference>
<feature type="region of interest" description="Disordered" evidence="1">
    <location>
        <begin position="41"/>
        <end position="77"/>
    </location>
</feature>
<dbReference type="VEuPathDB" id="FungiDB:Bcin09g03770"/>
<dbReference type="EMBL" id="CP009813">
    <property type="protein sequence ID" value="ATZ53541.1"/>
    <property type="molecule type" value="Genomic_DNA"/>
</dbReference>
<organism evidence="2 3">
    <name type="scientific">Botryotinia fuckeliana (strain B05.10)</name>
    <name type="common">Noble rot fungus</name>
    <name type="synonym">Botrytis cinerea</name>
    <dbReference type="NCBI Taxonomy" id="332648"/>
    <lineage>
        <taxon>Eukaryota</taxon>
        <taxon>Fungi</taxon>
        <taxon>Dikarya</taxon>
        <taxon>Ascomycota</taxon>
        <taxon>Pezizomycotina</taxon>
        <taxon>Leotiomycetes</taxon>
        <taxon>Helotiales</taxon>
        <taxon>Sclerotiniaceae</taxon>
        <taxon>Botrytis</taxon>
    </lineage>
</organism>
<feature type="region of interest" description="Disordered" evidence="1">
    <location>
        <begin position="1"/>
        <end position="22"/>
    </location>
</feature>